<accession>A0A8J5IBS2</accession>
<organism evidence="1 2">
    <name type="scientific">Phytophthora aleatoria</name>
    <dbReference type="NCBI Taxonomy" id="2496075"/>
    <lineage>
        <taxon>Eukaryota</taxon>
        <taxon>Sar</taxon>
        <taxon>Stramenopiles</taxon>
        <taxon>Oomycota</taxon>
        <taxon>Peronosporomycetes</taxon>
        <taxon>Peronosporales</taxon>
        <taxon>Peronosporaceae</taxon>
        <taxon>Phytophthora</taxon>
    </lineage>
</organism>
<evidence type="ECO:0000313" key="1">
    <source>
        <dbReference type="EMBL" id="KAG6949689.1"/>
    </source>
</evidence>
<dbReference type="Proteomes" id="UP000709295">
    <property type="component" value="Unassembled WGS sequence"/>
</dbReference>
<comment type="caution">
    <text evidence="1">The sequence shown here is derived from an EMBL/GenBank/DDBJ whole genome shotgun (WGS) entry which is preliminary data.</text>
</comment>
<evidence type="ECO:0000313" key="2">
    <source>
        <dbReference type="Proteomes" id="UP000709295"/>
    </source>
</evidence>
<gene>
    <name evidence="1" type="ORF">JG688_00014521</name>
</gene>
<dbReference type="EMBL" id="JAENGY010001393">
    <property type="protein sequence ID" value="KAG6949689.1"/>
    <property type="molecule type" value="Genomic_DNA"/>
</dbReference>
<protein>
    <submittedName>
        <fullName evidence="1">Uncharacterized protein</fullName>
    </submittedName>
</protein>
<proteinExistence type="predicted"/>
<name>A0A8J5IBS2_9STRA</name>
<sequence>MDGASYHKTITNKNPTMNSNRAEMHTWLSERGTKNDFGFGCCTNNTYYQSFPCRCKF</sequence>
<dbReference type="AlphaFoldDB" id="A0A8J5IBS2"/>
<keyword evidence="2" id="KW-1185">Reference proteome</keyword>
<reference evidence="1" key="1">
    <citation type="submission" date="2021-01" db="EMBL/GenBank/DDBJ databases">
        <title>Phytophthora aleatoria, a newly-described species from Pinus radiata is distinct from Phytophthora cactorum isolates based on comparative genomics.</title>
        <authorList>
            <person name="Mcdougal R."/>
            <person name="Panda P."/>
            <person name="Williams N."/>
            <person name="Studholme D.J."/>
        </authorList>
    </citation>
    <scope>NUCLEOTIDE SEQUENCE</scope>
    <source>
        <strain evidence="1">NZFS 4037</strain>
    </source>
</reference>